<proteinExistence type="predicted"/>
<evidence type="ECO:0000313" key="2">
    <source>
        <dbReference type="EMBL" id="GEM44032.1"/>
    </source>
</evidence>
<dbReference type="Proteomes" id="UP000321424">
    <property type="component" value="Unassembled WGS sequence"/>
</dbReference>
<accession>A0A511MTY7</accession>
<evidence type="ECO:0008006" key="4">
    <source>
        <dbReference type="Google" id="ProtNLM"/>
    </source>
</evidence>
<reference evidence="2 3" key="1">
    <citation type="submission" date="2019-07" db="EMBL/GenBank/DDBJ databases">
        <title>Whole genome shotgun sequence of Nocardia ninae NBRC 108245.</title>
        <authorList>
            <person name="Hosoyama A."/>
            <person name="Uohara A."/>
            <person name="Ohji S."/>
            <person name="Ichikawa N."/>
        </authorList>
    </citation>
    <scope>NUCLEOTIDE SEQUENCE [LARGE SCALE GENOMIC DNA]</scope>
    <source>
        <strain evidence="2 3">NBRC 108245</strain>
    </source>
</reference>
<dbReference type="EMBL" id="BJXA01000129">
    <property type="protein sequence ID" value="GEM44032.1"/>
    <property type="molecule type" value="Genomic_DNA"/>
</dbReference>
<comment type="caution">
    <text evidence="2">The sequence shown here is derived from an EMBL/GenBank/DDBJ whole genome shotgun (WGS) entry which is preliminary data.</text>
</comment>
<gene>
    <name evidence="2" type="ORF">NN4_85510</name>
</gene>
<evidence type="ECO:0000313" key="3">
    <source>
        <dbReference type="Proteomes" id="UP000321424"/>
    </source>
</evidence>
<organism evidence="2 3">
    <name type="scientific">Nocardia ninae NBRC 108245</name>
    <dbReference type="NCBI Taxonomy" id="1210091"/>
    <lineage>
        <taxon>Bacteria</taxon>
        <taxon>Bacillati</taxon>
        <taxon>Actinomycetota</taxon>
        <taxon>Actinomycetes</taxon>
        <taxon>Mycobacteriales</taxon>
        <taxon>Nocardiaceae</taxon>
        <taxon>Nocardia</taxon>
    </lineage>
</organism>
<feature type="signal peptide" evidence="1">
    <location>
        <begin position="1"/>
        <end position="22"/>
    </location>
</feature>
<dbReference type="AlphaFoldDB" id="A0A511MTY7"/>
<sequence length="127" mass="13294">MRFAMFSAAVSTALVGATVAFGAGSAAAVEPVAQPDRIGVQLSHEETRMVADGPIPAVVTMFVPLNRIGVGLKADTAIYKDENGGVHASLRQTIVEAANHSDGTITLFLNAPGTRNGRVLDVYQNWS</sequence>
<feature type="chain" id="PRO_5021715999" description="MPT63-like domain-containing protein" evidence="1">
    <location>
        <begin position="23"/>
        <end position="127"/>
    </location>
</feature>
<protein>
    <recommendedName>
        <fullName evidence="4">MPT63-like domain-containing protein</fullName>
    </recommendedName>
</protein>
<name>A0A511MTY7_9NOCA</name>
<evidence type="ECO:0000256" key="1">
    <source>
        <dbReference type="SAM" id="SignalP"/>
    </source>
</evidence>
<keyword evidence="1" id="KW-0732">Signal</keyword>
<keyword evidence="3" id="KW-1185">Reference proteome</keyword>